<name>A0A4R6B4K2_9RHOB</name>
<evidence type="ECO:0000313" key="2">
    <source>
        <dbReference type="Proteomes" id="UP000294562"/>
    </source>
</evidence>
<dbReference type="RefSeq" id="WP_133340919.1">
    <property type="nucleotide sequence ID" value="NZ_SMZO01000001.1"/>
</dbReference>
<proteinExistence type="predicted"/>
<comment type="caution">
    <text evidence="1">The sequence shown here is derived from an EMBL/GenBank/DDBJ whole genome shotgun (WGS) entry which is preliminary data.</text>
</comment>
<accession>A0A4R6B4K2</accession>
<reference evidence="1 2" key="1">
    <citation type="submission" date="2019-03" db="EMBL/GenBank/DDBJ databases">
        <title>Rhodobacteraceae bacterium SM1902, a new member of the family Rhodobacteraceae isolated from Yantai.</title>
        <authorList>
            <person name="Sun Y."/>
        </authorList>
    </citation>
    <scope>NUCLEOTIDE SEQUENCE [LARGE SCALE GENOMIC DNA]</scope>
    <source>
        <strain evidence="1 2">SM1902</strain>
    </source>
</reference>
<gene>
    <name evidence="1" type="ORF">E2L05_00445</name>
</gene>
<dbReference type="EMBL" id="SMZO01000001">
    <property type="protein sequence ID" value="TDL91415.1"/>
    <property type="molecule type" value="Genomic_DNA"/>
</dbReference>
<organism evidence="1 2">
    <name type="scientific">Meridianimarinicoccus aquatilis</name>
    <dbReference type="NCBI Taxonomy" id="2552766"/>
    <lineage>
        <taxon>Bacteria</taxon>
        <taxon>Pseudomonadati</taxon>
        <taxon>Pseudomonadota</taxon>
        <taxon>Alphaproteobacteria</taxon>
        <taxon>Rhodobacterales</taxon>
        <taxon>Paracoccaceae</taxon>
        <taxon>Meridianimarinicoccus</taxon>
    </lineage>
</organism>
<dbReference type="OrthoDB" id="7848455at2"/>
<dbReference type="AlphaFoldDB" id="A0A4R6B4K2"/>
<keyword evidence="2" id="KW-1185">Reference proteome</keyword>
<evidence type="ECO:0000313" key="1">
    <source>
        <dbReference type="EMBL" id="TDL91415.1"/>
    </source>
</evidence>
<dbReference type="Proteomes" id="UP000294562">
    <property type="component" value="Unassembled WGS sequence"/>
</dbReference>
<sequence length="218" mass="23246">MRRRDMFAALAGVGVMAAGLPTGLAIAGQVGKGCYRIGQGGVRCTTGFVTTPDLPTQPCRSQAWAACLAYLIQGFGADVTVGDLLVRAGGQGCEPHDPETEISRLHAMSGHWKDREGRGFLLGLAPLGSLHETHPATDDFPRLLDRLTRQPLLCGSAGHTTVITEITTRSPQPGNPWREGVMVRDPYPPSGGLRPLTQDELARPSWVLGVTMRPMLAG</sequence>
<protein>
    <submittedName>
        <fullName evidence="1">Uncharacterized protein</fullName>
    </submittedName>
</protein>